<name>A0AAN9F6H3_CROPI</name>
<keyword evidence="3" id="KW-1185">Reference proteome</keyword>
<sequence length="137" mass="15013">MSSVSLSENHAKPTSEELDHMDRSKKKVKVSDNGDSEVIMDEEICEVDLEEPKNLGDAMVSEGSRSVMAVNGGDAEIKESGTEGIPVSVEAVKRIPDSSELRDNSVVNGETNDNAIYGPWMVVQKHPRRKQIMDKGK</sequence>
<protein>
    <submittedName>
        <fullName evidence="2">Uncharacterized protein</fullName>
    </submittedName>
</protein>
<gene>
    <name evidence="2" type="ORF">RIF29_21356</name>
</gene>
<reference evidence="2 3" key="1">
    <citation type="submission" date="2024-01" db="EMBL/GenBank/DDBJ databases">
        <title>The genomes of 5 underutilized Papilionoideae crops provide insights into root nodulation and disease resistanc.</title>
        <authorList>
            <person name="Yuan L."/>
        </authorList>
    </citation>
    <scope>NUCLEOTIDE SEQUENCE [LARGE SCALE GENOMIC DNA]</scope>
    <source>
        <strain evidence="2">ZHUSHIDOU_FW_LH</strain>
        <tissue evidence="2">Leaf</tissue>
    </source>
</reference>
<dbReference type="AlphaFoldDB" id="A0AAN9F6H3"/>
<evidence type="ECO:0000313" key="2">
    <source>
        <dbReference type="EMBL" id="KAK7268651.1"/>
    </source>
</evidence>
<organism evidence="2 3">
    <name type="scientific">Crotalaria pallida</name>
    <name type="common">Smooth rattlebox</name>
    <name type="synonym">Crotalaria striata</name>
    <dbReference type="NCBI Taxonomy" id="3830"/>
    <lineage>
        <taxon>Eukaryota</taxon>
        <taxon>Viridiplantae</taxon>
        <taxon>Streptophyta</taxon>
        <taxon>Embryophyta</taxon>
        <taxon>Tracheophyta</taxon>
        <taxon>Spermatophyta</taxon>
        <taxon>Magnoliopsida</taxon>
        <taxon>eudicotyledons</taxon>
        <taxon>Gunneridae</taxon>
        <taxon>Pentapetalae</taxon>
        <taxon>rosids</taxon>
        <taxon>fabids</taxon>
        <taxon>Fabales</taxon>
        <taxon>Fabaceae</taxon>
        <taxon>Papilionoideae</taxon>
        <taxon>50 kb inversion clade</taxon>
        <taxon>genistoids sensu lato</taxon>
        <taxon>core genistoids</taxon>
        <taxon>Crotalarieae</taxon>
        <taxon>Crotalaria</taxon>
    </lineage>
</organism>
<dbReference type="Proteomes" id="UP001372338">
    <property type="component" value="Unassembled WGS sequence"/>
</dbReference>
<evidence type="ECO:0000313" key="3">
    <source>
        <dbReference type="Proteomes" id="UP001372338"/>
    </source>
</evidence>
<feature type="region of interest" description="Disordered" evidence="1">
    <location>
        <begin position="1"/>
        <end position="39"/>
    </location>
</feature>
<dbReference type="EMBL" id="JAYWIO010000004">
    <property type="protein sequence ID" value="KAK7268651.1"/>
    <property type="molecule type" value="Genomic_DNA"/>
</dbReference>
<proteinExistence type="predicted"/>
<feature type="compositionally biased region" description="Basic and acidic residues" evidence="1">
    <location>
        <begin position="9"/>
        <end position="22"/>
    </location>
</feature>
<evidence type="ECO:0000256" key="1">
    <source>
        <dbReference type="SAM" id="MobiDB-lite"/>
    </source>
</evidence>
<accession>A0AAN9F6H3</accession>
<comment type="caution">
    <text evidence="2">The sequence shown here is derived from an EMBL/GenBank/DDBJ whole genome shotgun (WGS) entry which is preliminary data.</text>
</comment>